<dbReference type="Proteomes" id="UP000275199">
    <property type="component" value="Unassembled WGS sequence"/>
</dbReference>
<dbReference type="Pfam" id="PF07016">
    <property type="entry name" value="CRAM_rpt"/>
    <property type="match status" value="1"/>
</dbReference>
<accession>A0ABX9XKH9</accession>
<protein>
    <submittedName>
        <fullName evidence="1">Uncharacterized protein</fullName>
    </submittedName>
</protein>
<sequence>MAQLDRCIRECSHTDDCSLGGECYIIGAMLGICQACLSL</sequence>
<dbReference type="EMBL" id="RKKU01000004">
    <property type="protein sequence ID" value="ROZ86764.1"/>
    <property type="molecule type" value="Genomic_DNA"/>
</dbReference>
<evidence type="ECO:0000313" key="1">
    <source>
        <dbReference type="EMBL" id="ROZ86764.1"/>
    </source>
</evidence>
<comment type="caution">
    <text evidence="1">The sequence shown here is derived from an EMBL/GenBank/DDBJ whole genome shotgun (WGS) entry which is preliminary data.</text>
</comment>
<dbReference type="InterPro" id="IPR009745">
    <property type="entry name" value="CRAM_rpt"/>
</dbReference>
<name>A0ABX9XKH9_9PSED</name>
<gene>
    <name evidence="1" type="ORF">EF096_05415</name>
</gene>
<evidence type="ECO:0000313" key="2">
    <source>
        <dbReference type="Proteomes" id="UP000275199"/>
    </source>
</evidence>
<reference evidence="1 2" key="1">
    <citation type="submission" date="2018-11" db="EMBL/GenBank/DDBJ databases">
        <authorList>
            <person name="Jang G.I."/>
            <person name="Hwang C.Y."/>
        </authorList>
    </citation>
    <scope>NUCLEOTIDE SEQUENCE [LARGE SCALE GENOMIC DNA]</scope>
    <source>
        <strain evidence="1 2">SSM26</strain>
    </source>
</reference>
<organism evidence="1 2">
    <name type="scientific">Pseudomonas neustonica</name>
    <dbReference type="NCBI Taxonomy" id="2487346"/>
    <lineage>
        <taxon>Bacteria</taxon>
        <taxon>Pseudomonadati</taxon>
        <taxon>Pseudomonadota</taxon>
        <taxon>Gammaproteobacteria</taxon>
        <taxon>Pseudomonadales</taxon>
        <taxon>Pseudomonadaceae</taxon>
        <taxon>Pseudomonas</taxon>
    </lineage>
</organism>
<keyword evidence="2" id="KW-1185">Reference proteome</keyword>
<proteinExistence type="predicted"/>